<dbReference type="HOGENOM" id="CLU_002926_1_1_10"/>
<evidence type="ECO:0000259" key="6">
    <source>
        <dbReference type="Pfam" id="PF17389"/>
    </source>
</evidence>
<reference evidence="9" key="1">
    <citation type="submission" date="2011-07" db="EMBL/GenBank/DDBJ databases">
        <title>The complete genome of Cyclobacterium marinum DSM 745.</title>
        <authorList>
            <person name="Lucas S."/>
            <person name="Han J."/>
            <person name="Lapidus A."/>
            <person name="Bruce D."/>
            <person name="Goodwin L."/>
            <person name="Pitluck S."/>
            <person name="Peters L."/>
            <person name="Kyrpides N."/>
            <person name="Mavromatis K."/>
            <person name="Ivanova N."/>
            <person name="Ovchinnikova G."/>
            <person name="Chertkov O."/>
            <person name="Detter J.C."/>
            <person name="Tapia R."/>
            <person name="Han C."/>
            <person name="Land M."/>
            <person name="Hauser L."/>
            <person name="Markowitz V."/>
            <person name="Cheng J.-F."/>
            <person name="Hugenholtz P."/>
            <person name="Woyke T."/>
            <person name="Wu D."/>
            <person name="Tindall B."/>
            <person name="Schuetze A."/>
            <person name="Brambilla E."/>
            <person name="Klenk H.-P."/>
            <person name="Eisen J.A."/>
        </authorList>
    </citation>
    <scope>NUCLEOTIDE SEQUENCE [LARGE SCALE GENOMIC DNA]</scope>
    <source>
        <strain evidence="9">ATCC 25205 / DSM 745 / LMG 13164 / NCIMB 1802</strain>
    </source>
</reference>
<dbReference type="Pfam" id="PF17390">
    <property type="entry name" value="Bac_rhamnosid_C"/>
    <property type="match status" value="1"/>
</dbReference>
<dbReference type="InterPro" id="IPR008928">
    <property type="entry name" value="6-hairpin_glycosidase_sf"/>
</dbReference>
<dbReference type="PROSITE" id="PS51257">
    <property type="entry name" value="PROKAR_LIPOPROTEIN"/>
    <property type="match status" value="1"/>
</dbReference>
<sequence length="911" mass="103343">MKRIVRLIGIFLIGLTFSCSEKSAYKVTGLKVNHLTTPLGLEDNPVFSWHMEDSLADFFQKTYRILLASKSGDLEVGKADLWDSGLIFSNHSLGISYTGKTLTSGKRAYWKVIIEDDKGIFYESEATWFEMGLVKPEDWKASWIAATNIVDSDPELTAAPYFRKEFSFDKSIQSARLYISGLGYYEAFINGTKVGDHVLDPVMTRYDKSVKYVVHDVTALLNQGGDAIGVVLGNGWYNQHTREAWDFDQAPWRGVPVLSAQLKIIDAEGTEHWIYTDGSWKFTLDGPILFDSVHNGETYDAGKEMNSWNMPDFEANDWKMAHLVRGPKGKMVAQVMPPIKVIQSLEPKAQWAIDDSTLMFDLGQNITGWANIKVKGPAHSKVKIRYGERIYSDSTLDIEELSRFIWSGDTQTDRYYLKGGEEETWHPVFTYQGFQYMEVTLSEPDIDILEIKADVVHTDLSEKGYFRSSNAMFNQLQENMCWSFLGNYHGYPTDCPHREKMGWTGDALLVAEMGNYNFDMVPAYGKWLDDFVDEQQKNGDLPGIIPTSGWGYTFNQGLDRERGYGPHWEGAFLEVAWQMYRFSGDSLLLAKYYPHMKKYIDYLADHADGYLLNFGIDDHKQLKKLTEGPFLSTAFFHYFSNLLAKMAGFLGEEEDRETYGALAANIANAFNKAYLNPQTGLYDHGGQASQAVPLFTGMVPEEKEALVLSGLLRAIAAKDGHIDAGVVGTKAILHVLMDYHQEEVLYEMANKRTFPSWGYWIDELNANTMFQNWDGSQSRNHIMFGTIGDYFFKSLGGIRPTDESSGFKKFMLTPSFPSALEWVESGHSSPYGMIKSHWKRIPEGVEWTITVPSNTEAEIRLPVKGKKMPYFLNQKRKSFEKTIDKKGALYYSSKLSSGVYEVVVVEIKSIF</sequence>
<accession>G0J068</accession>
<dbReference type="GO" id="GO:0030596">
    <property type="term" value="F:alpha-L-rhamnosidase activity"/>
    <property type="evidence" value="ECO:0007669"/>
    <property type="project" value="UniProtKB-EC"/>
</dbReference>
<organism evidence="8 9">
    <name type="scientific">Cyclobacterium marinum (strain ATCC 25205 / DSM 745 / LMG 13164 / NCIMB 1802)</name>
    <name type="common">Flectobacillus marinus</name>
    <dbReference type="NCBI Taxonomy" id="880070"/>
    <lineage>
        <taxon>Bacteria</taxon>
        <taxon>Pseudomonadati</taxon>
        <taxon>Bacteroidota</taxon>
        <taxon>Cytophagia</taxon>
        <taxon>Cytophagales</taxon>
        <taxon>Cyclobacteriaceae</taxon>
        <taxon>Cyclobacterium</taxon>
    </lineage>
</organism>
<dbReference type="InterPro" id="IPR008902">
    <property type="entry name" value="Rhamnosid_concanavalin"/>
</dbReference>
<dbReference type="PANTHER" id="PTHR33307:SF6">
    <property type="entry name" value="ALPHA-RHAMNOSIDASE (EUROFUNG)-RELATED"/>
    <property type="match status" value="1"/>
</dbReference>
<evidence type="ECO:0000259" key="7">
    <source>
        <dbReference type="Pfam" id="PF17390"/>
    </source>
</evidence>
<dbReference type="eggNOG" id="COG3387">
    <property type="taxonomic scope" value="Bacteria"/>
</dbReference>
<dbReference type="Gene3D" id="1.50.10.10">
    <property type="match status" value="1"/>
</dbReference>
<dbReference type="InterPro" id="IPR035396">
    <property type="entry name" value="Bac_rhamnosid6H"/>
</dbReference>
<dbReference type="Pfam" id="PF17389">
    <property type="entry name" value="Bac_rhamnosid6H"/>
    <property type="match status" value="1"/>
</dbReference>
<dbReference type="Proteomes" id="UP000001635">
    <property type="component" value="Chromosome"/>
</dbReference>
<dbReference type="GO" id="GO:0005975">
    <property type="term" value="P:carbohydrate metabolic process"/>
    <property type="evidence" value="ECO:0007669"/>
    <property type="project" value="InterPro"/>
</dbReference>
<dbReference type="InterPro" id="IPR035398">
    <property type="entry name" value="Bac_rhamnosid_C"/>
</dbReference>
<dbReference type="Gene3D" id="2.60.420.10">
    <property type="entry name" value="Maltose phosphorylase, domain 3"/>
    <property type="match status" value="1"/>
</dbReference>
<evidence type="ECO:0000313" key="9">
    <source>
        <dbReference type="Proteomes" id="UP000001635"/>
    </source>
</evidence>
<dbReference type="Pfam" id="PF05592">
    <property type="entry name" value="Bac_rhamnosid"/>
    <property type="match status" value="1"/>
</dbReference>
<feature type="domain" description="Bacterial alpha-L-rhamnosidase N-terminal" evidence="5">
    <location>
        <begin position="170"/>
        <end position="342"/>
    </location>
</feature>
<keyword evidence="3" id="KW-0378">Hydrolase</keyword>
<feature type="domain" description="Alpha-L-rhamnosidase concanavalin-like" evidence="4">
    <location>
        <begin position="353"/>
        <end position="456"/>
    </location>
</feature>
<dbReference type="PANTHER" id="PTHR33307">
    <property type="entry name" value="ALPHA-RHAMNOSIDASE (EUROFUNG)"/>
    <property type="match status" value="1"/>
</dbReference>
<feature type="domain" description="Alpha-L-rhamnosidase C-terminal" evidence="7">
    <location>
        <begin position="797"/>
        <end position="866"/>
    </location>
</feature>
<dbReference type="EMBL" id="CP002955">
    <property type="protein sequence ID" value="AEL27329.1"/>
    <property type="molecule type" value="Genomic_DNA"/>
</dbReference>
<dbReference type="AlphaFoldDB" id="G0J068"/>
<proteinExistence type="predicted"/>
<dbReference type="InterPro" id="IPR013737">
    <property type="entry name" value="Bac_rhamnosid_N"/>
</dbReference>
<dbReference type="Gene3D" id="2.60.120.260">
    <property type="entry name" value="Galactose-binding domain-like"/>
    <property type="match status" value="2"/>
</dbReference>
<dbReference type="STRING" id="880070.Cycma_3612"/>
<protein>
    <recommendedName>
        <fullName evidence="2">alpha-L-rhamnosidase</fullName>
        <ecNumber evidence="2">3.2.1.40</ecNumber>
    </recommendedName>
</protein>
<feature type="domain" description="Alpha-L-rhamnosidase six-hairpin glycosidase" evidence="6">
    <location>
        <begin position="462"/>
        <end position="794"/>
    </location>
</feature>
<dbReference type="InterPro" id="IPR013783">
    <property type="entry name" value="Ig-like_fold"/>
</dbReference>
<keyword evidence="9" id="KW-1185">Reference proteome</keyword>
<evidence type="ECO:0000313" key="8">
    <source>
        <dbReference type="EMBL" id="AEL27329.1"/>
    </source>
</evidence>
<dbReference type="InterPro" id="IPR012341">
    <property type="entry name" value="6hp_glycosidase-like_sf"/>
</dbReference>
<dbReference type="SUPFAM" id="SSF48208">
    <property type="entry name" value="Six-hairpin glycosidases"/>
    <property type="match status" value="1"/>
</dbReference>
<dbReference type="PIRSF" id="PIRSF010631">
    <property type="entry name" value="A-rhamnsds"/>
    <property type="match status" value="1"/>
</dbReference>
<evidence type="ECO:0000256" key="2">
    <source>
        <dbReference type="ARBA" id="ARBA00012652"/>
    </source>
</evidence>
<dbReference type="KEGG" id="cmr:Cycma_3612"/>
<dbReference type="Gene3D" id="2.60.40.10">
    <property type="entry name" value="Immunoglobulins"/>
    <property type="match status" value="1"/>
</dbReference>
<dbReference type="Pfam" id="PF08531">
    <property type="entry name" value="Bac_rhamnosid_N"/>
    <property type="match status" value="1"/>
</dbReference>
<evidence type="ECO:0000259" key="5">
    <source>
        <dbReference type="Pfam" id="PF08531"/>
    </source>
</evidence>
<dbReference type="EC" id="3.2.1.40" evidence="2"/>
<dbReference type="Pfam" id="PF25788">
    <property type="entry name" value="Ig_Rha78A_N"/>
    <property type="match status" value="1"/>
</dbReference>
<dbReference type="RefSeq" id="WP_014021615.1">
    <property type="nucleotide sequence ID" value="NC_015914.1"/>
</dbReference>
<dbReference type="OrthoDB" id="9815108at2"/>
<gene>
    <name evidence="8" type="ordered locus">Cycma_3612</name>
</gene>
<evidence type="ECO:0000259" key="4">
    <source>
        <dbReference type="Pfam" id="PF05592"/>
    </source>
</evidence>
<name>G0J068_CYCMS</name>
<evidence type="ECO:0000256" key="1">
    <source>
        <dbReference type="ARBA" id="ARBA00001445"/>
    </source>
</evidence>
<dbReference type="InterPro" id="IPR016007">
    <property type="entry name" value="Alpha_rhamnosid"/>
</dbReference>
<comment type="catalytic activity">
    <reaction evidence="1">
        <text>Hydrolysis of terminal non-reducing alpha-L-rhamnose residues in alpha-L-rhamnosides.</text>
        <dbReference type="EC" id="3.2.1.40"/>
    </reaction>
</comment>
<evidence type="ECO:0000256" key="3">
    <source>
        <dbReference type="ARBA" id="ARBA00022801"/>
    </source>
</evidence>